<sequence length="493" mass="55932">MWNWVWASRICLTHVSASISFILMFVFVGLPVWWKTTTVYRVNLPYDEIETLSTKTAVHRIKVEVVSCDASAPVREGFIEHLKEASRQDAANIPEVSFVYEWTMREAHKNETTLFTKQLSDVDEVLHKTDLFRSQNRLYVVIVPEGSTDESVTIGLHQIIYVKANKDVGALCNNIVGAVKQYAIRESMLKRLHTSHKVTERAKASIFCVCFCVQLDKERMRPLSAATEFDVTFTLVVPEPQTLDVSWRIEDAVEVYLKPFLDKISLVAKVHVRSQVLFLTPLKLRRRFNQSINAYTATADQLSLIINPIEGSTGFQASIHPVLNFVVYVVPQTHYPLYIYDDRGNQLETNSFLSPKWGGVLFYNVAKLPGPGDVLPQPVEIDMRSVFQVFLAQLSLLVGLPDKSYDRAVHYLESPVPSYLDVAFLLRRRTQDYLSTSSSSLKSLSELLSKISNIVVKDEIGELDLSSAAFMQALAIPRLTIFECAEEKGRRLF</sequence>
<evidence type="ECO:0000313" key="12">
    <source>
        <dbReference type="Proteomes" id="UP000821837"/>
    </source>
</evidence>
<dbReference type="InterPro" id="IPR019540">
    <property type="entry name" value="PtdIno-glycan_biosynth_class_S"/>
</dbReference>
<dbReference type="Proteomes" id="UP000821837">
    <property type="component" value="Unassembled WGS sequence"/>
</dbReference>
<evidence type="ECO:0000256" key="4">
    <source>
        <dbReference type="ARBA" id="ARBA00022502"/>
    </source>
</evidence>
<evidence type="ECO:0000256" key="9">
    <source>
        <dbReference type="ARBA" id="ARBA00023180"/>
    </source>
</evidence>
<feature type="transmembrane region" description="Helical" evidence="10">
    <location>
        <begin position="12"/>
        <end position="34"/>
    </location>
</feature>
<protein>
    <recommendedName>
        <fullName evidence="13">GPI transamidase component PIG-S</fullName>
    </recommendedName>
</protein>
<evidence type="ECO:0000256" key="6">
    <source>
        <dbReference type="ARBA" id="ARBA00022824"/>
    </source>
</evidence>
<dbReference type="EMBL" id="JABSTV010001250">
    <property type="protein sequence ID" value="KAH7955779.1"/>
    <property type="molecule type" value="Genomic_DNA"/>
</dbReference>
<keyword evidence="7 10" id="KW-1133">Transmembrane helix</keyword>
<keyword evidence="9" id="KW-0325">Glycoprotein</keyword>
<dbReference type="AlphaFoldDB" id="A0A9D4PU23"/>
<dbReference type="GO" id="GO:0042765">
    <property type="term" value="C:GPI-anchor transamidase complex"/>
    <property type="evidence" value="ECO:0007669"/>
    <property type="project" value="InterPro"/>
</dbReference>
<accession>A0A9D4PU23</accession>
<keyword evidence="5 10" id="KW-0812">Transmembrane</keyword>
<evidence type="ECO:0000313" key="11">
    <source>
        <dbReference type="EMBL" id="KAH7955779.1"/>
    </source>
</evidence>
<evidence type="ECO:0000256" key="2">
    <source>
        <dbReference type="ARBA" id="ARBA00004687"/>
    </source>
</evidence>
<dbReference type="PANTHER" id="PTHR21072">
    <property type="entry name" value="GPI TRANSAMIDASE COMPONENT PIG-S"/>
    <property type="match status" value="1"/>
</dbReference>
<comment type="pathway">
    <text evidence="2">Glycolipid biosynthesis; glycosylphosphatidylinositol-anchor biosynthesis.</text>
</comment>
<evidence type="ECO:0000256" key="5">
    <source>
        <dbReference type="ARBA" id="ARBA00022692"/>
    </source>
</evidence>
<name>A0A9D4PU23_RHISA</name>
<keyword evidence="12" id="KW-1185">Reference proteome</keyword>
<organism evidence="11 12">
    <name type="scientific">Rhipicephalus sanguineus</name>
    <name type="common">Brown dog tick</name>
    <name type="synonym">Ixodes sanguineus</name>
    <dbReference type="NCBI Taxonomy" id="34632"/>
    <lineage>
        <taxon>Eukaryota</taxon>
        <taxon>Metazoa</taxon>
        <taxon>Ecdysozoa</taxon>
        <taxon>Arthropoda</taxon>
        <taxon>Chelicerata</taxon>
        <taxon>Arachnida</taxon>
        <taxon>Acari</taxon>
        <taxon>Parasitiformes</taxon>
        <taxon>Ixodida</taxon>
        <taxon>Ixodoidea</taxon>
        <taxon>Ixodidae</taxon>
        <taxon>Rhipicephalinae</taxon>
        <taxon>Rhipicephalus</taxon>
        <taxon>Rhipicephalus</taxon>
    </lineage>
</organism>
<dbReference type="PANTHER" id="PTHR21072:SF13">
    <property type="entry name" value="GPI TRANSAMIDASE COMPONENT PIG-S"/>
    <property type="match status" value="1"/>
</dbReference>
<dbReference type="GO" id="GO:0006506">
    <property type="term" value="P:GPI anchor biosynthetic process"/>
    <property type="evidence" value="ECO:0007669"/>
    <property type="project" value="UniProtKB-KW"/>
</dbReference>
<comment type="caution">
    <text evidence="11">The sequence shown here is derived from an EMBL/GenBank/DDBJ whole genome shotgun (WGS) entry which is preliminary data.</text>
</comment>
<gene>
    <name evidence="11" type="ORF">HPB52_003851</name>
</gene>
<keyword evidence="8 10" id="KW-0472">Membrane</keyword>
<keyword evidence="6" id="KW-0256">Endoplasmic reticulum</keyword>
<evidence type="ECO:0000256" key="10">
    <source>
        <dbReference type="SAM" id="Phobius"/>
    </source>
</evidence>
<evidence type="ECO:0000256" key="3">
    <source>
        <dbReference type="ARBA" id="ARBA00005316"/>
    </source>
</evidence>
<evidence type="ECO:0000256" key="1">
    <source>
        <dbReference type="ARBA" id="ARBA00004477"/>
    </source>
</evidence>
<dbReference type="VEuPathDB" id="VectorBase:RSAN_057958"/>
<evidence type="ECO:0008006" key="13">
    <source>
        <dbReference type="Google" id="ProtNLM"/>
    </source>
</evidence>
<comment type="similarity">
    <text evidence="3">Belongs to the PIGS family.</text>
</comment>
<comment type="subcellular location">
    <subcellularLocation>
        <location evidence="1">Endoplasmic reticulum membrane</location>
        <topology evidence="1">Multi-pass membrane protein</topology>
    </subcellularLocation>
</comment>
<dbReference type="GO" id="GO:0016255">
    <property type="term" value="P:attachment of GPI anchor to protein"/>
    <property type="evidence" value="ECO:0007669"/>
    <property type="project" value="InterPro"/>
</dbReference>
<evidence type="ECO:0000256" key="7">
    <source>
        <dbReference type="ARBA" id="ARBA00022989"/>
    </source>
</evidence>
<evidence type="ECO:0000256" key="8">
    <source>
        <dbReference type="ARBA" id="ARBA00023136"/>
    </source>
</evidence>
<reference evidence="11" key="2">
    <citation type="submission" date="2021-09" db="EMBL/GenBank/DDBJ databases">
        <authorList>
            <person name="Jia N."/>
            <person name="Wang J."/>
            <person name="Shi W."/>
            <person name="Du L."/>
            <person name="Sun Y."/>
            <person name="Zhan W."/>
            <person name="Jiang J."/>
            <person name="Wang Q."/>
            <person name="Zhang B."/>
            <person name="Ji P."/>
            <person name="Sakyi L.B."/>
            <person name="Cui X."/>
            <person name="Yuan T."/>
            <person name="Jiang B."/>
            <person name="Yang W."/>
            <person name="Lam T.T.-Y."/>
            <person name="Chang Q."/>
            <person name="Ding S."/>
            <person name="Wang X."/>
            <person name="Zhu J."/>
            <person name="Ruan X."/>
            <person name="Zhao L."/>
            <person name="Wei J."/>
            <person name="Que T."/>
            <person name="Du C."/>
            <person name="Cheng J."/>
            <person name="Dai P."/>
            <person name="Han X."/>
            <person name="Huang E."/>
            <person name="Gao Y."/>
            <person name="Liu J."/>
            <person name="Shao H."/>
            <person name="Ye R."/>
            <person name="Li L."/>
            <person name="Wei W."/>
            <person name="Wang X."/>
            <person name="Wang C."/>
            <person name="Huo Q."/>
            <person name="Li W."/>
            <person name="Guo W."/>
            <person name="Chen H."/>
            <person name="Chen S."/>
            <person name="Zhou L."/>
            <person name="Zhou L."/>
            <person name="Ni X."/>
            <person name="Tian J."/>
            <person name="Zhou Y."/>
            <person name="Sheng Y."/>
            <person name="Liu T."/>
            <person name="Pan Y."/>
            <person name="Xia L."/>
            <person name="Li J."/>
            <person name="Zhao F."/>
            <person name="Cao W."/>
        </authorList>
    </citation>
    <scope>NUCLEOTIDE SEQUENCE</scope>
    <source>
        <strain evidence="11">Rsan-2018</strain>
        <tissue evidence="11">Larvae</tissue>
    </source>
</reference>
<reference evidence="11" key="1">
    <citation type="journal article" date="2020" name="Cell">
        <title>Large-Scale Comparative Analyses of Tick Genomes Elucidate Their Genetic Diversity and Vector Capacities.</title>
        <authorList>
            <consortium name="Tick Genome and Microbiome Consortium (TIGMIC)"/>
            <person name="Jia N."/>
            <person name="Wang J."/>
            <person name="Shi W."/>
            <person name="Du L."/>
            <person name="Sun Y."/>
            <person name="Zhan W."/>
            <person name="Jiang J.F."/>
            <person name="Wang Q."/>
            <person name="Zhang B."/>
            <person name="Ji P."/>
            <person name="Bell-Sakyi L."/>
            <person name="Cui X.M."/>
            <person name="Yuan T.T."/>
            <person name="Jiang B.G."/>
            <person name="Yang W.F."/>
            <person name="Lam T.T."/>
            <person name="Chang Q.C."/>
            <person name="Ding S.J."/>
            <person name="Wang X.J."/>
            <person name="Zhu J.G."/>
            <person name="Ruan X.D."/>
            <person name="Zhao L."/>
            <person name="Wei J.T."/>
            <person name="Ye R.Z."/>
            <person name="Que T.C."/>
            <person name="Du C.H."/>
            <person name="Zhou Y.H."/>
            <person name="Cheng J.X."/>
            <person name="Dai P.F."/>
            <person name="Guo W.B."/>
            <person name="Han X.H."/>
            <person name="Huang E.J."/>
            <person name="Li L.F."/>
            <person name="Wei W."/>
            <person name="Gao Y.C."/>
            <person name="Liu J.Z."/>
            <person name="Shao H.Z."/>
            <person name="Wang X."/>
            <person name="Wang C.C."/>
            <person name="Yang T.C."/>
            <person name="Huo Q.B."/>
            <person name="Li W."/>
            <person name="Chen H.Y."/>
            <person name="Chen S.E."/>
            <person name="Zhou L.G."/>
            <person name="Ni X.B."/>
            <person name="Tian J.H."/>
            <person name="Sheng Y."/>
            <person name="Liu T."/>
            <person name="Pan Y.S."/>
            <person name="Xia L.Y."/>
            <person name="Li J."/>
            <person name="Zhao F."/>
            <person name="Cao W.C."/>
        </authorList>
    </citation>
    <scope>NUCLEOTIDE SEQUENCE</scope>
    <source>
        <strain evidence="11">Rsan-2018</strain>
    </source>
</reference>
<keyword evidence="4" id="KW-0337">GPI-anchor biosynthesis</keyword>
<proteinExistence type="inferred from homology"/>
<dbReference type="Pfam" id="PF10510">
    <property type="entry name" value="PIG-S"/>
    <property type="match status" value="1"/>
</dbReference>